<dbReference type="GO" id="GO:0006032">
    <property type="term" value="P:chitin catabolic process"/>
    <property type="evidence" value="ECO:0007669"/>
    <property type="project" value="UniProtKB-KW"/>
</dbReference>
<keyword evidence="14" id="KW-1185">Reference proteome</keyword>
<comment type="similarity">
    <text evidence="9">Belongs to the glycosyl hydrolase 18 family.</text>
</comment>
<keyword evidence="11" id="KW-0732">Signal</keyword>
<organism evidence="13 14">
    <name type="scientific">Hesseltinella vesiculosa</name>
    <dbReference type="NCBI Taxonomy" id="101127"/>
    <lineage>
        <taxon>Eukaryota</taxon>
        <taxon>Fungi</taxon>
        <taxon>Fungi incertae sedis</taxon>
        <taxon>Mucoromycota</taxon>
        <taxon>Mucoromycotina</taxon>
        <taxon>Mucoromycetes</taxon>
        <taxon>Mucorales</taxon>
        <taxon>Cunninghamellaceae</taxon>
        <taxon>Hesseltinella</taxon>
    </lineage>
</organism>
<keyword evidence="3 8" id="KW-0378">Hydrolase</keyword>
<feature type="domain" description="GH18" evidence="12">
    <location>
        <begin position="29"/>
        <end position="311"/>
    </location>
</feature>
<keyword evidence="5" id="KW-0119">Carbohydrate metabolism</keyword>
<name>A0A1X2GII3_9FUNG</name>
<dbReference type="CDD" id="cd02877">
    <property type="entry name" value="GH18_hevamine_XipI_class_III"/>
    <property type="match status" value="1"/>
</dbReference>
<dbReference type="InterPro" id="IPR001579">
    <property type="entry name" value="Glyco_hydro_18_chit_AS"/>
</dbReference>
<dbReference type="PROSITE" id="PS51910">
    <property type="entry name" value="GH18_2"/>
    <property type="match status" value="1"/>
</dbReference>
<accession>A0A1X2GII3</accession>
<dbReference type="Gene3D" id="3.20.20.80">
    <property type="entry name" value="Glycosidases"/>
    <property type="match status" value="1"/>
</dbReference>
<evidence type="ECO:0000256" key="6">
    <source>
        <dbReference type="ARBA" id="ARBA00023295"/>
    </source>
</evidence>
<evidence type="ECO:0000256" key="11">
    <source>
        <dbReference type="SAM" id="SignalP"/>
    </source>
</evidence>
<dbReference type="Pfam" id="PF03427">
    <property type="entry name" value="CBM_19"/>
    <property type="match status" value="1"/>
</dbReference>
<evidence type="ECO:0000256" key="9">
    <source>
        <dbReference type="RuleBase" id="RU004453"/>
    </source>
</evidence>
<evidence type="ECO:0000259" key="12">
    <source>
        <dbReference type="PROSITE" id="PS51910"/>
    </source>
</evidence>
<feature type="signal peptide" evidence="11">
    <location>
        <begin position="1"/>
        <end position="23"/>
    </location>
</feature>
<dbReference type="EC" id="3.2.1.14" evidence="2"/>
<gene>
    <name evidence="13" type="ORF">DM01DRAFT_1335665</name>
</gene>
<evidence type="ECO:0000256" key="8">
    <source>
        <dbReference type="RuleBase" id="RU000489"/>
    </source>
</evidence>
<dbReference type="GO" id="GO:0008843">
    <property type="term" value="F:endochitinase activity"/>
    <property type="evidence" value="ECO:0007669"/>
    <property type="project" value="UniProtKB-EC"/>
</dbReference>
<dbReference type="Pfam" id="PF00704">
    <property type="entry name" value="Glyco_hydro_18"/>
    <property type="match status" value="1"/>
</dbReference>
<evidence type="ECO:0000313" key="13">
    <source>
        <dbReference type="EMBL" id="ORX54530.1"/>
    </source>
</evidence>
<dbReference type="InterPro" id="IPR045321">
    <property type="entry name" value="Cts1-like"/>
</dbReference>
<dbReference type="GO" id="GO:0008061">
    <property type="term" value="F:chitin binding"/>
    <property type="evidence" value="ECO:0007669"/>
    <property type="project" value="InterPro"/>
</dbReference>
<dbReference type="InterPro" id="IPR050542">
    <property type="entry name" value="Glycosyl_Hydrlase18_Chitinase"/>
</dbReference>
<evidence type="ECO:0000256" key="5">
    <source>
        <dbReference type="ARBA" id="ARBA00023277"/>
    </source>
</evidence>
<feature type="compositionally biased region" description="Low complexity" evidence="10">
    <location>
        <begin position="318"/>
        <end position="359"/>
    </location>
</feature>
<dbReference type="InterPro" id="IPR001223">
    <property type="entry name" value="Glyco_hydro18_cat"/>
</dbReference>
<comment type="catalytic activity">
    <reaction evidence="1">
        <text>Random endo-hydrolysis of N-acetyl-beta-D-glucosaminide (1-&gt;4)-beta-linkages in chitin and chitodextrins.</text>
        <dbReference type="EC" id="3.2.1.14"/>
    </reaction>
</comment>
<keyword evidence="4" id="KW-0146">Chitin degradation</keyword>
<evidence type="ECO:0000256" key="3">
    <source>
        <dbReference type="ARBA" id="ARBA00022801"/>
    </source>
</evidence>
<feature type="region of interest" description="Disordered" evidence="10">
    <location>
        <begin position="311"/>
        <end position="359"/>
    </location>
</feature>
<sequence length="538" mass="55576">MVFIEKAIGITAILSFLSTQVLAASIPSNAVAQYWGQNSALDQQNLAHYCDGSSDVFLVSFLTDFNVGGLPNLNFANACTDVFSGTTLLNCPQIGADIKTCQSKGKKVLLSLGGAAGSYGFTSDAQATTFANTLYGMFGKGTHQYRPFGDAVIDGFDLDIEGGGPTGYATLINSLRSLDANVLITGAPQCPYPDAMLGDAMNKASFDAVWVQFYNNYCSVTGGNFNFDAWNTWATQTSTNKNVKVFLGLPGSSSAAGSGYVGYSQIQSTVNSLHQYSSFGGVMFWDASQSYSNTEVSPDLAAAVGTFVHGGSSGGGSTSTTTTSAKPTTTATPTTTSASSSAVSSTTSASSTPSSSPGTCVTNGEACSTQGKYVCSGNSFAICDHGAWVLQGCGSGLTCFPTTDGASVYCAQPSSGSGSTCTNANAVPAAPKAYKSALVQAQLSVANATETSWSAVVNARRLKTLPFGSKVVVHFKLPSHMTIDSVSNGRVIQNGTLASVQITNPHKKSMDLLFTLNGSVEKGTVFVAPTSSNIKFQS</sequence>
<dbReference type="GO" id="GO:0000272">
    <property type="term" value="P:polysaccharide catabolic process"/>
    <property type="evidence" value="ECO:0007669"/>
    <property type="project" value="UniProtKB-KW"/>
</dbReference>
<dbReference type="InterPro" id="IPR017853">
    <property type="entry name" value="GH"/>
</dbReference>
<dbReference type="EMBL" id="MCGT01000013">
    <property type="protein sequence ID" value="ORX54530.1"/>
    <property type="molecule type" value="Genomic_DNA"/>
</dbReference>
<dbReference type="InterPro" id="IPR005089">
    <property type="entry name" value="CBM19"/>
</dbReference>
<keyword evidence="6 8" id="KW-0326">Glycosidase</keyword>
<evidence type="ECO:0000256" key="10">
    <source>
        <dbReference type="SAM" id="MobiDB-lite"/>
    </source>
</evidence>
<comment type="caution">
    <text evidence="13">The sequence shown here is derived from an EMBL/GenBank/DDBJ whole genome shotgun (WGS) entry which is preliminary data.</text>
</comment>
<dbReference type="SUPFAM" id="SSF51445">
    <property type="entry name" value="(Trans)glycosidases"/>
    <property type="match status" value="1"/>
</dbReference>
<dbReference type="AlphaFoldDB" id="A0A1X2GII3"/>
<evidence type="ECO:0000256" key="1">
    <source>
        <dbReference type="ARBA" id="ARBA00000822"/>
    </source>
</evidence>
<dbReference type="PANTHER" id="PTHR45708">
    <property type="entry name" value="ENDOCHITINASE"/>
    <property type="match status" value="1"/>
</dbReference>
<proteinExistence type="inferred from homology"/>
<evidence type="ECO:0000256" key="4">
    <source>
        <dbReference type="ARBA" id="ARBA00023024"/>
    </source>
</evidence>
<evidence type="ECO:0000256" key="7">
    <source>
        <dbReference type="ARBA" id="ARBA00023326"/>
    </source>
</evidence>
<dbReference type="Proteomes" id="UP000242146">
    <property type="component" value="Unassembled WGS sequence"/>
</dbReference>
<evidence type="ECO:0000256" key="2">
    <source>
        <dbReference type="ARBA" id="ARBA00012729"/>
    </source>
</evidence>
<dbReference type="PANTHER" id="PTHR45708:SF49">
    <property type="entry name" value="ENDOCHITINASE"/>
    <property type="match status" value="1"/>
</dbReference>
<dbReference type="PROSITE" id="PS01095">
    <property type="entry name" value="GH18_1"/>
    <property type="match status" value="1"/>
</dbReference>
<feature type="chain" id="PRO_5012032780" description="chitinase" evidence="11">
    <location>
        <begin position="24"/>
        <end position="538"/>
    </location>
</feature>
<evidence type="ECO:0000313" key="14">
    <source>
        <dbReference type="Proteomes" id="UP000242146"/>
    </source>
</evidence>
<dbReference type="GO" id="GO:0005576">
    <property type="term" value="C:extracellular region"/>
    <property type="evidence" value="ECO:0007669"/>
    <property type="project" value="TreeGrafter"/>
</dbReference>
<dbReference type="STRING" id="101127.A0A1X2GII3"/>
<protein>
    <recommendedName>
        <fullName evidence="2">chitinase</fullName>
        <ecNumber evidence="2">3.2.1.14</ecNumber>
    </recommendedName>
</protein>
<keyword evidence="7" id="KW-0624">Polysaccharide degradation</keyword>
<reference evidence="13 14" key="1">
    <citation type="submission" date="2016-07" db="EMBL/GenBank/DDBJ databases">
        <title>Pervasive Adenine N6-methylation of Active Genes in Fungi.</title>
        <authorList>
            <consortium name="DOE Joint Genome Institute"/>
            <person name="Mondo S.J."/>
            <person name="Dannebaum R.O."/>
            <person name="Kuo R.C."/>
            <person name="Labutti K."/>
            <person name="Haridas S."/>
            <person name="Kuo A."/>
            <person name="Salamov A."/>
            <person name="Ahrendt S.R."/>
            <person name="Lipzen A."/>
            <person name="Sullivan W."/>
            <person name="Andreopoulos W.B."/>
            <person name="Clum A."/>
            <person name="Lindquist E."/>
            <person name="Daum C."/>
            <person name="Ramamoorthy G.K."/>
            <person name="Gryganskyi A."/>
            <person name="Culley D."/>
            <person name="Magnuson J.K."/>
            <person name="James T.Y."/>
            <person name="O'Malley M.A."/>
            <person name="Stajich J.E."/>
            <person name="Spatafora J.W."/>
            <person name="Visel A."/>
            <person name="Grigoriev I.V."/>
        </authorList>
    </citation>
    <scope>NUCLEOTIDE SEQUENCE [LARGE SCALE GENOMIC DNA]</scope>
    <source>
        <strain evidence="13 14">NRRL 3301</strain>
    </source>
</reference>
<dbReference type="OrthoDB" id="6020543at2759"/>